<organism evidence="1 2">
    <name type="scientific">Oryza sativa subsp. japonica</name>
    <name type="common">Rice</name>
    <dbReference type="NCBI Taxonomy" id="39947"/>
    <lineage>
        <taxon>Eukaryota</taxon>
        <taxon>Viridiplantae</taxon>
        <taxon>Streptophyta</taxon>
        <taxon>Embryophyta</taxon>
        <taxon>Tracheophyta</taxon>
        <taxon>Spermatophyta</taxon>
        <taxon>Magnoliopsida</taxon>
        <taxon>Liliopsida</taxon>
        <taxon>Poales</taxon>
        <taxon>Poaceae</taxon>
        <taxon>BOP clade</taxon>
        <taxon>Oryzoideae</taxon>
        <taxon>Oryzeae</taxon>
        <taxon>Oryzinae</taxon>
        <taxon>Oryza</taxon>
        <taxon>Oryza sativa</taxon>
    </lineage>
</organism>
<dbReference type="AlphaFoldDB" id="A0A0P0XB77"/>
<evidence type="ECO:0000313" key="2">
    <source>
        <dbReference type="Proteomes" id="UP000000763"/>
    </source>
</evidence>
<dbReference type="Gramene" id="Os08t0100150-01">
    <property type="protein sequence ID" value="Os08t0100150-01"/>
    <property type="gene ID" value="Os08g0100150"/>
</dbReference>
<dbReference type="Proteomes" id="UP000000763">
    <property type="component" value="Chromosome 8"/>
</dbReference>
<name>A0A0P0XB77_ORYSJ</name>
<dbReference type="EMBL" id="AP008214">
    <property type="protein sequence ID" value="BAH94078.1"/>
    <property type="molecule type" value="Genomic_DNA"/>
</dbReference>
<sequence length="92" mass="10759">MQAMSKFPRNMHLGRTLMRFLVQISTVYYCLKVKTFSRYVFPTNIIKCDAPVWLCWLGNSVMEYRGKMINLSSPPIVLIGKKMHKIINAEPY</sequence>
<proteinExistence type="predicted"/>
<gene>
    <name evidence="1" type="ordered locus">Os08g0100150</name>
</gene>
<dbReference type="KEGG" id="dosa:Os08g0100150"/>
<reference evidence="1 2" key="1">
    <citation type="journal article" date="2005" name="Nature">
        <title>The map-based sequence of the rice genome.</title>
        <authorList>
            <consortium name="International rice genome sequencing project (IRGSP)"/>
            <person name="Matsumoto T."/>
            <person name="Wu J."/>
            <person name="Kanamori H."/>
            <person name="Katayose Y."/>
            <person name="Fujisawa M."/>
            <person name="Namiki N."/>
            <person name="Mizuno H."/>
            <person name="Yamamoto K."/>
            <person name="Antonio B.A."/>
            <person name="Baba T."/>
            <person name="Sakata K."/>
            <person name="Nagamura Y."/>
            <person name="Aoki H."/>
            <person name="Arikawa K."/>
            <person name="Arita K."/>
            <person name="Bito T."/>
            <person name="Chiden Y."/>
            <person name="Fujitsuka N."/>
            <person name="Fukunaka R."/>
            <person name="Hamada M."/>
            <person name="Harada C."/>
            <person name="Hayashi A."/>
            <person name="Hijishita S."/>
            <person name="Honda M."/>
            <person name="Hosokawa S."/>
            <person name="Ichikawa Y."/>
            <person name="Idonuma A."/>
            <person name="Iijima M."/>
            <person name="Ikeda M."/>
            <person name="Ikeno M."/>
            <person name="Ito K."/>
            <person name="Ito S."/>
            <person name="Ito T."/>
            <person name="Ito Y."/>
            <person name="Ito Y."/>
            <person name="Iwabuchi A."/>
            <person name="Kamiya K."/>
            <person name="Karasawa W."/>
            <person name="Kurita K."/>
            <person name="Katagiri S."/>
            <person name="Kikuta A."/>
            <person name="Kobayashi H."/>
            <person name="Kobayashi N."/>
            <person name="Machita K."/>
            <person name="Maehara T."/>
            <person name="Masukawa M."/>
            <person name="Mizubayashi T."/>
            <person name="Mukai Y."/>
            <person name="Nagasaki H."/>
            <person name="Nagata Y."/>
            <person name="Naito S."/>
            <person name="Nakashima M."/>
            <person name="Nakama Y."/>
            <person name="Nakamichi Y."/>
            <person name="Nakamura M."/>
            <person name="Meguro A."/>
            <person name="Negishi M."/>
            <person name="Ohta I."/>
            <person name="Ohta T."/>
            <person name="Okamoto M."/>
            <person name="Ono N."/>
            <person name="Saji S."/>
            <person name="Sakaguchi M."/>
            <person name="Sakai K."/>
            <person name="Shibata M."/>
            <person name="Shimokawa T."/>
            <person name="Song J."/>
            <person name="Takazaki Y."/>
            <person name="Terasawa K."/>
            <person name="Tsugane M."/>
            <person name="Tsuji K."/>
            <person name="Ueda S."/>
            <person name="Waki K."/>
            <person name="Yamagata H."/>
            <person name="Yamamoto M."/>
            <person name="Yamamoto S."/>
            <person name="Yamane H."/>
            <person name="Yoshiki S."/>
            <person name="Yoshihara R."/>
            <person name="Yukawa K."/>
            <person name="Zhong H."/>
            <person name="Yano M."/>
            <person name="Yuan Q."/>
            <person name="Ouyang S."/>
            <person name="Liu J."/>
            <person name="Jones K.M."/>
            <person name="Gansberger K."/>
            <person name="Moffat K."/>
            <person name="Hill J."/>
            <person name="Bera J."/>
            <person name="Fadrosh D."/>
            <person name="Jin S."/>
            <person name="Johri S."/>
            <person name="Kim M."/>
            <person name="Overton L."/>
            <person name="Reardon M."/>
            <person name="Tsitrin T."/>
            <person name="Vuong H."/>
            <person name="Weaver B."/>
            <person name="Ciecko A."/>
            <person name="Tallon L."/>
            <person name="Jackson J."/>
            <person name="Pai G."/>
            <person name="Aken S.V."/>
            <person name="Utterback T."/>
            <person name="Reidmuller S."/>
            <person name="Feldblyum T."/>
            <person name="Hsiao J."/>
            <person name="Zismann V."/>
            <person name="Iobst S."/>
            <person name="de Vazeille A.R."/>
            <person name="Buell C.R."/>
            <person name="Ying K."/>
            <person name="Li Y."/>
            <person name="Lu T."/>
            <person name="Huang Y."/>
            <person name="Zhao Q."/>
            <person name="Feng Q."/>
            <person name="Zhang L."/>
            <person name="Zhu J."/>
            <person name="Weng Q."/>
            <person name="Mu J."/>
            <person name="Lu Y."/>
            <person name="Fan D."/>
            <person name="Liu Y."/>
            <person name="Guan J."/>
            <person name="Zhang Y."/>
            <person name="Yu S."/>
            <person name="Liu X."/>
            <person name="Zhang Y."/>
            <person name="Hong G."/>
            <person name="Han B."/>
            <person name="Choisne N."/>
            <person name="Demange N."/>
            <person name="Orjeda G."/>
            <person name="Samain S."/>
            <person name="Cattolico L."/>
            <person name="Pelletier E."/>
            <person name="Couloux A."/>
            <person name="Segurens B."/>
            <person name="Wincker P."/>
            <person name="D'Hont A."/>
            <person name="Scarpelli C."/>
            <person name="Weissenbach J."/>
            <person name="Salanoubat M."/>
            <person name="Quetier F."/>
            <person name="Yu Y."/>
            <person name="Kim H.R."/>
            <person name="Rambo T."/>
            <person name="Currie J."/>
            <person name="Collura K."/>
            <person name="Luo M."/>
            <person name="Yang T."/>
            <person name="Ammiraju J.S.S."/>
            <person name="Engler F."/>
            <person name="Soderlund C."/>
            <person name="Wing R.A."/>
            <person name="Palmer L.E."/>
            <person name="de la Bastide M."/>
            <person name="Spiegel L."/>
            <person name="Nascimento L."/>
            <person name="Zutavern T."/>
            <person name="O'Shaughnessy A."/>
            <person name="Dike S."/>
            <person name="Dedhia N."/>
            <person name="Preston R."/>
            <person name="Balija V."/>
            <person name="McCombie W.R."/>
            <person name="Chow T."/>
            <person name="Chen H."/>
            <person name="Chung M."/>
            <person name="Chen C."/>
            <person name="Shaw J."/>
            <person name="Wu H."/>
            <person name="Hsiao K."/>
            <person name="Chao Y."/>
            <person name="Chu M."/>
            <person name="Cheng C."/>
            <person name="Hour A."/>
            <person name="Lee P."/>
            <person name="Lin S."/>
            <person name="Lin Y."/>
            <person name="Liou J."/>
            <person name="Liu S."/>
            <person name="Hsing Y."/>
            <person name="Raghuvanshi S."/>
            <person name="Mohanty A."/>
            <person name="Bharti A.K."/>
            <person name="Gaur A."/>
            <person name="Gupta V."/>
            <person name="Kumar D."/>
            <person name="Ravi V."/>
            <person name="Vij S."/>
            <person name="Kapur A."/>
            <person name="Khurana P."/>
            <person name="Khurana P."/>
            <person name="Khurana J.P."/>
            <person name="Tyagi A.K."/>
            <person name="Gaikwad K."/>
            <person name="Singh A."/>
            <person name="Dalal V."/>
            <person name="Srivastava S."/>
            <person name="Dixit A."/>
            <person name="Pal A.K."/>
            <person name="Ghazi I.A."/>
            <person name="Yadav M."/>
            <person name="Pandit A."/>
            <person name="Bhargava A."/>
            <person name="Sureshbabu K."/>
            <person name="Batra K."/>
            <person name="Sharma T.R."/>
            <person name="Mohapatra T."/>
            <person name="Singh N.K."/>
            <person name="Messing J."/>
            <person name="Nelson A.B."/>
            <person name="Fuks G."/>
            <person name="Kavchok S."/>
            <person name="Keizer G."/>
            <person name="Linton E."/>
            <person name="Llaca V."/>
            <person name="Song R."/>
            <person name="Tanyolac B."/>
            <person name="Young S."/>
            <person name="Ho-Il K."/>
            <person name="Hahn J.H."/>
            <person name="Sangsakoo G."/>
            <person name="Vanavichit A."/>
            <person name="de Mattos Luiz.A.T."/>
            <person name="Zimmer P.D."/>
            <person name="Malone G."/>
            <person name="Dellagostin O."/>
            <person name="de Oliveira A.C."/>
            <person name="Bevan M."/>
            <person name="Bancroft I."/>
            <person name="Minx P."/>
            <person name="Cordum H."/>
            <person name="Wilson R."/>
            <person name="Cheng Z."/>
            <person name="Jin W."/>
            <person name="Jiang J."/>
            <person name="Leong S.A."/>
            <person name="Iwama H."/>
            <person name="Gojobori T."/>
            <person name="Itoh T."/>
            <person name="Niimura Y."/>
            <person name="Fujii Y."/>
            <person name="Habara T."/>
            <person name="Sakai H."/>
            <person name="Sato Y."/>
            <person name="Wilson G."/>
            <person name="Kumar K."/>
            <person name="McCouch S."/>
            <person name="Juretic N."/>
            <person name="Hoen D."/>
            <person name="Wright S."/>
            <person name="Bruskiewich R."/>
            <person name="Bureau T."/>
            <person name="Miyao A."/>
            <person name="Hirochika H."/>
            <person name="Nishikawa T."/>
            <person name="Kadowaki K."/>
            <person name="Sugiura M."/>
            <person name="Burr B."/>
            <person name="Sasaki T."/>
        </authorList>
    </citation>
    <scope>NUCLEOTIDE SEQUENCE [LARGE SCALE GENOMIC DNA]</scope>
    <source>
        <strain evidence="2">cv. Nipponbare</strain>
    </source>
</reference>
<protein>
    <submittedName>
        <fullName evidence="1">Os08g0100150 protein</fullName>
    </submittedName>
</protein>
<reference evidence="2" key="2">
    <citation type="journal article" date="2008" name="Nucleic Acids Res.">
        <title>The rice annotation project database (RAP-DB): 2008 update.</title>
        <authorList>
            <consortium name="The rice annotation project (RAP)"/>
        </authorList>
    </citation>
    <scope>GENOME REANNOTATION</scope>
    <source>
        <strain evidence="2">cv. Nipponbare</strain>
    </source>
</reference>
<accession>A0A0P0XB77</accession>
<evidence type="ECO:0000313" key="1">
    <source>
        <dbReference type="EMBL" id="BAH94078.1"/>
    </source>
</evidence>